<feature type="non-terminal residue" evidence="10">
    <location>
        <position position="1"/>
    </location>
</feature>
<feature type="region of interest" description="Disordered" evidence="8">
    <location>
        <begin position="287"/>
        <end position="321"/>
    </location>
</feature>
<comment type="caution">
    <text evidence="10">The sequence shown here is derived from an EMBL/GenBank/DDBJ whole genome shotgun (WGS) entry which is preliminary data.</text>
</comment>
<comment type="similarity">
    <text evidence="1 6">Belongs to the MCM family.</text>
</comment>
<dbReference type="InterPro" id="IPR036388">
    <property type="entry name" value="WH-like_DNA-bd_sf"/>
</dbReference>
<evidence type="ECO:0000256" key="3">
    <source>
        <dbReference type="ARBA" id="ARBA00022741"/>
    </source>
</evidence>
<dbReference type="PANTHER" id="PTHR11630">
    <property type="entry name" value="DNA REPLICATION LICENSING FACTOR MCM FAMILY MEMBER"/>
    <property type="match status" value="1"/>
</dbReference>
<evidence type="ECO:0000256" key="7">
    <source>
        <dbReference type="RuleBase" id="RU368062"/>
    </source>
</evidence>
<dbReference type="PRINTS" id="PR01657">
    <property type="entry name" value="MCMFAMILY"/>
</dbReference>
<dbReference type="EMBL" id="BRYB01000764">
    <property type="protein sequence ID" value="GMI37196.1"/>
    <property type="molecule type" value="Genomic_DNA"/>
</dbReference>
<evidence type="ECO:0000256" key="4">
    <source>
        <dbReference type="ARBA" id="ARBA00022840"/>
    </source>
</evidence>
<dbReference type="SUPFAM" id="SSF50249">
    <property type="entry name" value="Nucleic acid-binding proteins"/>
    <property type="match status" value="1"/>
</dbReference>
<comment type="function">
    <text evidence="7">Acts as component of the MCM2-7 complex (MCM complex) which is the replicative helicase essential for 'once per cell cycle' DNA replication initiation and elongation in eukaryotic cells. The active ATPase sites in the MCM2-7 ring are formed through the interaction surfaces of two neighboring subunits such that a critical structure of a conserved arginine finger motif is provided in trans relative to the ATP-binding site of the Walker A box of the adjacent subunit. The six ATPase active sites, however, are likely to contribute differentially to the complex helicase activity.</text>
</comment>
<dbReference type="InterPro" id="IPR041562">
    <property type="entry name" value="MCM_lid"/>
</dbReference>
<dbReference type="Proteomes" id="UP001165060">
    <property type="component" value="Unassembled WGS sequence"/>
</dbReference>
<keyword evidence="2 7" id="KW-0235">DNA replication</keyword>
<gene>
    <name evidence="10" type="ORF">TeGR_g9995</name>
</gene>
<dbReference type="PROSITE" id="PS50051">
    <property type="entry name" value="MCM_2"/>
    <property type="match status" value="1"/>
</dbReference>
<dbReference type="Gene3D" id="2.40.50.140">
    <property type="entry name" value="Nucleic acid-binding proteins"/>
    <property type="match status" value="1"/>
</dbReference>
<dbReference type="Pfam" id="PF17855">
    <property type="entry name" value="MCM_lid"/>
    <property type="match status" value="1"/>
</dbReference>
<accession>A0ABQ6MZU0</accession>
<sequence length="694" mass="75398">AGSGDVVIRGTDINVETAKATFSEFLDAFKSVEICEARLADPGYDDPLVEPHAPPLLASVASAGSPSYPLDCLHLYYHSPASRALYQQLVDYPQEIVPLMDAIINARVLALLALELGEPPPEPPQVQVRPFHFRDVSHMRSLDPSHIDKMVTLQGMVLRCSPIIPDLKVALFKCCACGQLEEAFIDRGHISEPSLCPGCATRNSFDLVHNRSTFADKQLVRLQETPDEVPAGETPASGGFSSERIAEIEALSRRPDIYSALTKALAPSIWELDDVKRGVLAMMFGSSVKKGGGKAPPGEGSDEEEEEEEASKGNGDTAGKRVHKRGDVNILLCGDPGTAKSQLLGYVHKIAPRGVYTSGKGSSAVGLTASVVRDPETRELVLESGALVLSDQGVCCIDEFDKMSESTRAILHEAMEQQTVSIAKAGIICSLNARCSILASANPLESRYNPSMSVVENIKLPPTLLSRFDLIYLVLDQPSAESDRRLAKHLVGLYSDTQQDPSEVEDVIPQAMLKDYVAYARNNIHPELSDLAGSELVNAYLEMRKMSGNPKVISATPRQLESLIRLSEALAKMRLSIVVERKDVQEAVRLMKVSTQSAATDPRTGRIDMDMITTGVAAVDRADQEQLAAAISDLLSQKRGTRVAVRDITKAISEQSNLVVDTPEIIEALKVLHNDGSVQYAERNQTVFVRAQLQ</sequence>
<dbReference type="Pfam" id="PF21128">
    <property type="entry name" value="WHD_MCM4"/>
    <property type="match status" value="1"/>
</dbReference>
<keyword evidence="7" id="KW-0378">Hydrolase</keyword>
<comment type="subunit">
    <text evidence="7">Component of the MCM2-7 complex.</text>
</comment>
<evidence type="ECO:0000256" key="6">
    <source>
        <dbReference type="RuleBase" id="RU004070"/>
    </source>
</evidence>
<keyword evidence="7" id="KW-0347">Helicase</keyword>
<dbReference type="PROSITE" id="PS00847">
    <property type="entry name" value="MCM_1"/>
    <property type="match status" value="1"/>
</dbReference>
<dbReference type="PANTHER" id="PTHR11630:SF66">
    <property type="entry name" value="DNA REPLICATION LICENSING FACTOR MCM4"/>
    <property type="match status" value="1"/>
</dbReference>
<dbReference type="InterPro" id="IPR008047">
    <property type="entry name" value="MCM_4"/>
</dbReference>
<evidence type="ECO:0000256" key="2">
    <source>
        <dbReference type="ARBA" id="ARBA00022705"/>
    </source>
</evidence>
<name>A0ABQ6MZU0_9STRA</name>
<evidence type="ECO:0000313" key="11">
    <source>
        <dbReference type="Proteomes" id="UP001165060"/>
    </source>
</evidence>
<dbReference type="SMART" id="SM00350">
    <property type="entry name" value="MCM"/>
    <property type="match status" value="1"/>
</dbReference>
<dbReference type="Pfam" id="PF17207">
    <property type="entry name" value="MCM_OB"/>
    <property type="match status" value="1"/>
</dbReference>
<evidence type="ECO:0000256" key="8">
    <source>
        <dbReference type="SAM" id="MobiDB-lite"/>
    </source>
</evidence>
<dbReference type="InterPro" id="IPR012340">
    <property type="entry name" value="NA-bd_OB-fold"/>
</dbReference>
<organism evidence="10 11">
    <name type="scientific">Tetraparma gracilis</name>
    <dbReference type="NCBI Taxonomy" id="2962635"/>
    <lineage>
        <taxon>Eukaryota</taxon>
        <taxon>Sar</taxon>
        <taxon>Stramenopiles</taxon>
        <taxon>Ochrophyta</taxon>
        <taxon>Bolidophyceae</taxon>
        <taxon>Parmales</taxon>
        <taxon>Triparmaceae</taxon>
        <taxon>Tetraparma</taxon>
    </lineage>
</organism>
<dbReference type="InterPro" id="IPR033762">
    <property type="entry name" value="MCM_OB"/>
</dbReference>
<protein>
    <recommendedName>
        <fullName evidence="7">DNA replication licensing factor MCM4</fullName>
        <ecNumber evidence="7">3.6.4.12</ecNumber>
    </recommendedName>
</protein>
<keyword evidence="11" id="KW-1185">Reference proteome</keyword>
<dbReference type="InterPro" id="IPR031327">
    <property type="entry name" value="MCM"/>
</dbReference>
<evidence type="ECO:0000259" key="9">
    <source>
        <dbReference type="PROSITE" id="PS50051"/>
    </source>
</evidence>
<dbReference type="Gene3D" id="3.40.50.300">
    <property type="entry name" value="P-loop containing nucleotide triphosphate hydrolases"/>
    <property type="match status" value="1"/>
</dbReference>
<keyword evidence="4 6" id="KW-0067">ATP-binding</keyword>
<evidence type="ECO:0000313" key="10">
    <source>
        <dbReference type="EMBL" id="GMI37196.1"/>
    </source>
</evidence>
<dbReference type="EC" id="3.6.4.12" evidence="7"/>
<dbReference type="PRINTS" id="PR01660">
    <property type="entry name" value="MCMPROTEIN4"/>
</dbReference>
<evidence type="ECO:0000256" key="1">
    <source>
        <dbReference type="ARBA" id="ARBA00008010"/>
    </source>
</evidence>
<feature type="domain" description="MCM C-terminal AAA(+) ATPase" evidence="9">
    <location>
        <begin position="257"/>
        <end position="490"/>
    </location>
</feature>
<reference evidence="10 11" key="1">
    <citation type="journal article" date="2023" name="Commun. Biol.">
        <title>Genome analysis of Parmales, the sister group of diatoms, reveals the evolutionary specialization of diatoms from phago-mixotrophs to photoautotrophs.</title>
        <authorList>
            <person name="Ban H."/>
            <person name="Sato S."/>
            <person name="Yoshikawa S."/>
            <person name="Yamada K."/>
            <person name="Nakamura Y."/>
            <person name="Ichinomiya M."/>
            <person name="Sato N."/>
            <person name="Blanc-Mathieu R."/>
            <person name="Endo H."/>
            <person name="Kuwata A."/>
            <person name="Ogata H."/>
        </authorList>
    </citation>
    <scope>NUCLEOTIDE SEQUENCE [LARGE SCALE GENOMIC DNA]</scope>
</reference>
<dbReference type="InterPro" id="IPR001208">
    <property type="entry name" value="MCM_dom"/>
</dbReference>
<dbReference type="InterPro" id="IPR018525">
    <property type="entry name" value="MCM_CS"/>
</dbReference>
<keyword evidence="7" id="KW-0539">Nucleus</keyword>
<dbReference type="Gene3D" id="1.10.10.10">
    <property type="entry name" value="Winged helix-like DNA-binding domain superfamily/Winged helix DNA-binding domain"/>
    <property type="match status" value="1"/>
</dbReference>
<dbReference type="SUPFAM" id="SSF52540">
    <property type="entry name" value="P-loop containing nucleoside triphosphate hydrolases"/>
    <property type="match status" value="1"/>
</dbReference>
<comment type="catalytic activity">
    <reaction evidence="7">
        <text>ATP + H2O = ADP + phosphate + H(+)</text>
        <dbReference type="Rhea" id="RHEA:13065"/>
        <dbReference type="ChEBI" id="CHEBI:15377"/>
        <dbReference type="ChEBI" id="CHEBI:15378"/>
        <dbReference type="ChEBI" id="CHEBI:30616"/>
        <dbReference type="ChEBI" id="CHEBI:43474"/>
        <dbReference type="ChEBI" id="CHEBI:456216"/>
        <dbReference type="EC" id="3.6.4.12"/>
    </reaction>
</comment>
<keyword evidence="3 6" id="KW-0547">Nucleotide-binding</keyword>
<evidence type="ECO:0000256" key="5">
    <source>
        <dbReference type="ARBA" id="ARBA00023125"/>
    </source>
</evidence>
<proteinExistence type="inferred from homology"/>
<keyword evidence="5 6" id="KW-0238">DNA-binding</keyword>
<dbReference type="InterPro" id="IPR027417">
    <property type="entry name" value="P-loop_NTPase"/>
</dbReference>
<dbReference type="Pfam" id="PF00493">
    <property type="entry name" value="MCM"/>
    <property type="match status" value="2"/>
</dbReference>
<dbReference type="Gene3D" id="2.20.28.10">
    <property type="match status" value="1"/>
</dbReference>
<feature type="compositionally biased region" description="Acidic residues" evidence="8">
    <location>
        <begin position="300"/>
        <end position="309"/>
    </location>
</feature>